<evidence type="ECO:0000256" key="6">
    <source>
        <dbReference type="ARBA" id="ARBA00023157"/>
    </source>
</evidence>
<dbReference type="GO" id="GO:0005886">
    <property type="term" value="C:plasma membrane"/>
    <property type="evidence" value="ECO:0007669"/>
    <property type="project" value="UniProtKB-SubCell"/>
</dbReference>
<accession>A0AAD3XJV8</accession>
<evidence type="ECO:0000256" key="2">
    <source>
        <dbReference type="ARBA" id="ARBA00022475"/>
    </source>
</evidence>
<evidence type="ECO:0000256" key="7">
    <source>
        <dbReference type="ARBA" id="ARBA00023180"/>
    </source>
</evidence>
<dbReference type="FunFam" id="1.20.58.1040:FF:000001">
    <property type="entry name" value="Glucan endo-1,3-beta-glucosidase 4"/>
    <property type="match status" value="1"/>
</dbReference>
<keyword evidence="6" id="KW-1015">Disulfide bond</keyword>
<dbReference type="AlphaFoldDB" id="A0AAD3XJV8"/>
<feature type="chain" id="PRO_5041932078" description="X8 domain-containing protein" evidence="10">
    <location>
        <begin position="22"/>
        <end position="189"/>
    </location>
</feature>
<evidence type="ECO:0000256" key="5">
    <source>
        <dbReference type="ARBA" id="ARBA00023136"/>
    </source>
</evidence>
<evidence type="ECO:0000313" key="13">
    <source>
        <dbReference type="Proteomes" id="UP001279734"/>
    </source>
</evidence>
<evidence type="ECO:0000256" key="1">
    <source>
        <dbReference type="ARBA" id="ARBA00004609"/>
    </source>
</evidence>
<evidence type="ECO:0000259" key="11">
    <source>
        <dbReference type="SMART" id="SM00768"/>
    </source>
</evidence>
<evidence type="ECO:0000313" key="12">
    <source>
        <dbReference type="EMBL" id="GMH07288.1"/>
    </source>
</evidence>
<dbReference type="InterPro" id="IPR044788">
    <property type="entry name" value="X8_dom_prot"/>
</dbReference>
<dbReference type="EMBL" id="BSYO01000007">
    <property type="protein sequence ID" value="GMH07288.1"/>
    <property type="molecule type" value="Genomic_DNA"/>
</dbReference>
<keyword evidence="7" id="KW-0325">Glycoprotein</keyword>
<dbReference type="PANTHER" id="PTHR31044:SF33">
    <property type="entry name" value="PLASMODESMATA CALLOSE-BINDING PROTEIN 5"/>
    <property type="match status" value="1"/>
</dbReference>
<dbReference type="PANTHER" id="PTHR31044">
    <property type="entry name" value="BETA-1,3 GLUCANASE"/>
    <property type="match status" value="1"/>
</dbReference>
<dbReference type="Pfam" id="PF07983">
    <property type="entry name" value="X8"/>
    <property type="match status" value="1"/>
</dbReference>
<protein>
    <recommendedName>
        <fullName evidence="11">X8 domain-containing protein</fullName>
    </recommendedName>
</protein>
<keyword evidence="13" id="KW-1185">Reference proteome</keyword>
<evidence type="ECO:0000256" key="9">
    <source>
        <dbReference type="SAM" id="MobiDB-lite"/>
    </source>
</evidence>
<name>A0AAD3XJV8_NEPGR</name>
<reference evidence="12" key="1">
    <citation type="submission" date="2023-05" db="EMBL/GenBank/DDBJ databases">
        <title>Nepenthes gracilis genome sequencing.</title>
        <authorList>
            <person name="Fukushima K."/>
        </authorList>
    </citation>
    <scope>NUCLEOTIDE SEQUENCE</scope>
    <source>
        <strain evidence="12">SING2019-196</strain>
    </source>
</reference>
<feature type="signal peptide" evidence="10">
    <location>
        <begin position="1"/>
        <end position="21"/>
    </location>
</feature>
<evidence type="ECO:0000256" key="4">
    <source>
        <dbReference type="ARBA" id="ARBA00022729"/>
    </source>
</evidence>
<feature type="domain" description="X8" evidence="11">
    <location>
        <begin position="50"/>
        <end position="135"/>
    </location>
</feature>
<proteinExistence type="predicted"/>
<dbReference type="GO" id="GO:0009506">
    <property type="term" value="C:plasmodesma"/>
    <property type="evidence" value="ECO:0007669"/>
    <property type="project" value="UniProtKB-ARBA"/>
</dbReference>
<keyword evidence="2" id="KW-1003">Cell membrane</keyword>
<dbReference type="Gene3D" id="1.20.58.1040">
    <property type="match status" value="1"/>
</dbReference>
<sequence length="189" mass="19605">MANFIGFSLFCSITLAAAAAAATSSEASMFPPLRRPIEAENGGGVVVQQLWCVAKNNAEDSALQAALDWACGPGGSDCGAIQQGGPCYDPSDLLGMASYAFNDYCLKHGMTDDSCNFSNTAALTSLDPSHDNCEFQSRSSSVDGNSSGSSTVPGTDPSSADDMSRCSQLGAQEVRMSALLFFAIVVIFP</sequence>
<feature type="compositionally biased region" description="Low complexity" evidence="9">
    <location>
        <begin position="137"/>
        <end position="150"/>
    </location>
</feature>
<evidence type="ECO:0000256" key="8">
    <source>
        <dbReference type="ARBA" id="ARBA00023288"/>
    </source>
</evidence>
<keyword evidence="3" id="KW-0336">GPI-anchor</keyword>
<organism evidence="12 13">
    <name type="scientific">Nepenthes gracilis</name>
    <name type="common">Slender pitcher plant</name>
    <dbReference type="NCBI Taxonomy" id="150966"/>
    <lineage>
        <taxon>Eukaryota</taxon>
        <taxon>Viridiplantae</taxon>
        <taxon>Streptophyta</taxon>
        <taxon>Embryophyta</taxon>
        <taxon>Tracheophyta</taxon>
        <taxon>Spermatophyta</taxon>
        <taxon>Magnoliopsida</taxon>
        <taxon>eudicotyledons</taxon>
        <taxon>Gunneridae</taxon>
        <taxon>Pentapetalae</taxon>
        <taxon>Caryophyllales</taxon>
        <taxon>Nepenthaceae</taxon>
        <taxon>Nepenthes</taxon>
    </lineage>
</organism>
<keyword evidence="5" id="KW-0472">Membrane</keyword>
<keyword evidence="4 10" id="KW-0732">Signal</keyword>
<dbReference type="SMART" id="SM00768">
    <property type="entry name" value="X8"/>
    <property type="match status" value="1"/>
</dbReference>
<evidence type="ECO:0000256" key="10">
    <source>
        <dbReference type="SAM" id="SignalP"/>
    </source>
</evidence>
<keyword evidence="8" id="KW-0449">Lipoprotein</keyword>
<gene>
    <name evidence="12" type="ORF">Nepgr_009128</name>
</gene>
<dbReference type="Proteomes" id="UP001279734">
    <property type="component" value="Unassembled WGS sequence"/>
</dbReference>
<dbReference type="GO" id="GO:0098552">
    <property type="term" value="C:side of membrane"/>
    <property type="evidence" value="ECO:0007669"/>
    <property type="project" value="UniProtKB-KW"/>
</dbReference>
<feature type="region of interest" description="Disordered" evidence="9">
    <location>
        <begin position="134"/>
        <end position="165"/>
    </location>
</feature>
<evidence type="ECO:0000256" key="3">
    <source>
        <dbReference type="ARBA" id="ARBA00022622"/>
    </source>
</evidence>
<dbReference type="InterPro" id="IPR012946">
    <property type="entry name" value="X8"/>
</dbReference>
<comment type="subcellular location">
    <subcellularLocation>
        <location evidence="1">Cell membrane</location>
        <topology evidence="1">Lipid-anchor</topology>
        <topology evidence="1">GPI-anchor</topology>
    </subcellularLocation>
</comment>
<comment type="caution">
    <text evidence="12">The sequence shown here is derived from an EMBL/GenBank/DDBJ whole genome shotgun (WGS) entry which is preliminary data.</text>
</comment>